<dbReference type="EMBL" id="BSUW01000001">
    <property type="protein sequence ID" value="GMA71482.1"/>
    <property type="molecule type" value="Genomic_DNA"/>
</dbReference>
<protein>
    <recommendedName>
        <fullName evidence="4">Glycogen phosphorylase</fullName>
    </recommendedName>
</protein>
<evidence type="ECO:0000313" key="2">
    <source>
        <dbReference type="EMBL" id="GMA71482.1"/>
    </source>
</evidence>
<dbReference type="Pfam" id="PF00343">
    <property type="entry name" value="Phosphorylase"/>
    <property type="match status" value="1"/>
</dbReference>
<dbReference type="InterPro" id="IPR000811">
    <property type="entry name" value="Glyco_trans_35"/>
</dbReference>
<reference evidence="2 3" key="1">
    <citation type="journal article" date="2014" name="Int. J. Syst. Evol. Microbiol.">
        <title>Complete genome sequence of Corynebacterium casei LMG S-19264T (=DSM 44701T), isolated from a smear-ripened cheese.</title>
        <authorList>
            <consortium name="US DOE Joint Genome Institute (JGI-PGF)"/>
            <person name="Walter F."/>
            <person name="Albersmeier A."/>
            <person name="Kalinowski J."/>
            <person name="Ruckert C."/>
        </authorList>
    </citation>
    <scope>NUCLEOTIDE SEQUENCE [LARGE SCALE GENOMIC DNA]</scope>
    <source>
        <strain evidence="2 3">NBRC 114545</strain>
    </source>
</reference>
<comment type="caution">
    <text evidence="2">The sequence shown here is derived from an EMBL/GenBank/DDBJ whole genome shotgun (WGS) entry which is preliminary data.</text>
</comment>
<evidence type="ECO:0008006" key="4">
    <source>
        <dbReference type="Google" id="ProtNLM"/>
    </source>
</evidence>
<dbReference type="GO" id="GO:0008184">
    <property type="term" value="F:glycogen phosphorylase activity"/>
    <property type="evidence" value="ECO:0007669"/>
    <property type="project" value="InterPro"/>
</dbReference>
<sequence>MGVVAEKSLANIANAGAFSADETVKAYAEDIWQIEPIFAHTEKEGTTNGSHSI</sequence>
<gene>
    <name evidence="2" type="ORF">GCM10025885_05310</name>
</gene>
<dbReference type="Proteomes" id="UP001157039">
    <property type="component" value="Unassembled WGS sequence"/>
</dbReference>
<accession>A0AA37XJE8</accession>
<dbReference type="AlphaFoldDB" id="A0AA37XJE8"/>
<evidence type="ECO:0000313" key="3">
    <source>
        <dbReference type="Proteomes" id="UP001157039"/>
    </source>
</evidence>
<proteinExistence type="inferred from homology"/>
<dbReference type="Gene3D" id="3.40.50.2000">
    <property type="entry name" value="Glycogen Phosphorylase B"/>
    <property type="match status" value="2"/>
</dbReference>
<comment type="similarity">
    <text evidence="1">Belongs to the glycogen phosphorylase family.</text>
</comment>
<evidence type="ECO:0000256" key="1">
    <source>
        <dbReference type="ARBA" id="ARBA00006047"/>
    </source>
</evidence>
<dbReference type="GO" id="GO:0005975">
    <property type="term" value="P:carbohydrate metabolic process"/>
    <property type="evidence" value="ECO:0007669"/>
    <property type="project" value="InterPro"/>
</dbReference>
<organism evidence="2 3">
    <name type="scientific">Tetragenococcus osmophilus</name>
    <dbReference type="NCBI Taxonomy" id="526944"/>
    <lineage>
        <taxon>Bacteria</taxon>
        <taxon>Bacillati</taxon>
        <taxon>Bacillota</taxon>
        <taxon>Bacilli</taxon>
        <taxon>Lactobacillales</taxon>
        <taxon>Enterococcaceae</taxon>
        <taxon>Tetragenococcus</taxon>
    </lineage>
</organism>
<dbReference type="SUPFAM" id="SSF53756">
    <property type="entry name" value="UDP-Glycosyltransferase/glycogen phosphorylase"/>
    <property type="match status" value="1"/>
</dbReference>
<name>A0AA37XJE8_9ENTE</name>